<feature type="domain" description="Phosphomannose isomerase type I catalytic" evidence="16">
    <location>
        <begin position="8"/>
        <end position="163"/>
    </location>
</feature>
<gene>
    <name evidence="18" type="ORF">EXIGLDRAFT_658269</name>
</gene>
<evidence type="ECO:0000256" key="2">
    <source>
        <dbReference type="ARBA" id="ARBA00002564"/>
    </source>
</evidence>
<evidence type="ECO:0000259" key="15">
    <source>
        <dbReference type="Pfam" id="PF01238"/>
    </source>
</evidence>
<comment type="catalytic activity">
    <reaction evidence="1">
        <text>D-mannose 6-phosphate = D-fructose 6-phosphate</text>
        <dbReference type="Rhea" id="RHEA:12356"/>
        <dbReference type="ChEBI" id="CHEBI:58735"/>
        <dbReference type="ChEBI" id="CHEBI:61527"/>
        <dbReference type="EC" id="5.3.1.8"/>
    </reaction>
</comment>
<dbReference type="GO" id="GO:0005975">
    <property type="term" value="P:carbohydrate metabolic process"/>
    <property type="evidence" value="ECO:0007669"/>
    <property type="project" value="InterPro"/>
</dbReference>
<evidence type="ECO:0000256" key="7">
    <source>
        <dbReference type="ARBA" id="ARBA00022723"/>
    </source>
</evidence>
<keyword evidence="9 18" id="KW-0413">Isomerase</keyword>
<evidence type="ECO:0000256" key="5">
    <source>
        <dbReference type="ARBA" id="ARBA00011956"/>
    </source>
</evidence>
<evidence type="ECO:0000256" key="10">
    <source>
        <dbReference type="ARBA" id="ARBA00029741"/>
    </source>
</evidence>
<feature type="domain" description="Phosphomannose isomerase type I C-terminal" evidence="15">
    <location>
        <begin position="339"/>
        <end position="384"/>
    </location>
</feature>
<feature type="binding site" evidence="13">
    <location>
        <position position="275"/>
    </location>
    <ligand>
        <name>Zn(2+)</name>
        <dbReference type="ChEBI" id="CHEBI:29105"/>
    </ligand>
</feature>
<dbReference type="FunCoup" id="A0A165BXX5">
    <property type="interactions" value="484"/>
</dbReference>
<dbReference type="PRINTS" id="PR00714">
    <property type="entry name" value="MAN6PISMRASE"/>
</dbReference>
<keyword evidence="19" id="KW-1185">Reference proteome</keyword>
<evidence type="ECO:0000259" key="16">
    <source>
        <dbReference type="Pfam" id="PF20511"/>
    </source>
</evidence>
<evidence type="ECO:0000259" key="17">
    <source>
        <dbReference type="Pfam" id="PF20512"/>
    </source>
</evidence>
<dbReference type="Pfam" id="PF01238">
    <property type="entry name" value="PMI_typeI_C"/>
    <property type="match status" value="1"/>
</dbReference>
<organism evidence="18 19">
    <name type="scientific">Exidia glandulosa HHB12029</name>
    <dbReference type="NCBI Taxonomy" id="1314781"/>
    <lineage>
        <taxon>Eukaryota</taxon>
        <taxon>Fungi</taxon>
        <taxon>Dikarya</taxon>
        <taxon>Basidiomycota</taxon>
        <taxon>Agaricomycotina</taxon>
        <taxon>Agaricomycetes</taxon>
        <taxon>Auriculariales</taxon>
        <taxon>Exidiaceae</taxon>
        <taxon>Exidia</taxon>
    </lineage>
</organism>
<feature type="binding site" evidence="13">
    <location>
        <position position="105"/>
    </location>
    <ligand>
        <name>Zn(2+)</name>
        <dbReference type="ChEBI" id="CHEBI:29105"/>
    </ligand>
</feature>
<evidence type="ECO:0000256" key="14">
    <source>
        <dbReference type="RuleBase" id="RU004189"/>
    </source>
</evidence>
<feature type="binding site" evidence="13">
    <location>
        <position position="146"/>
    </location>
    <ligand>
        <name>Zn(2+)</name>
        <dbReference type="ChEBI" id="CHEBI:29105"/>
    </ligand>
</feature>
<evidence type="ECO:0000256" key="4">
    <source>
        <dbReference type="ARBA" id="ARBA00010772"/>
    </source>
</evidence>
<comment type="function">
    <text evidence="2">Involved in the synthesis of the GDP-mannose and dolichol-phosphate-mannose required for a number of critical mannosyl transfer reactions.</text>
</comment>
<name>A0A165BXX5_EXIGL</name>
<dbReference type="InParanoid" id="A0A165BXX5"/>
<evidence type="ECO:0000256" key="6">
    <source>
        <dbReference type="ARBA" id="ARBA00018236"/>
    </source>
</evidence>
<evidence type="ECO:0000313" key="19">
    <source>
        <dbReference type="Proteomes" id="UP000077266"/>
    </source>
</evidence>
<dbReference type="CDD" id="cd07011">
    <property type="entry name" value="cupin_PMI_type_I_N"/>
    <property type="match status" value="1"/>
</dbReference>
<feature type="domain" description="Phosphomannose isomerase type I helical insertion" evidence="17">
    <location>
        <begin position="187"/>
        <end position="256"/>
    </location>
</feature>
<dbReference type="InterPro" id="IPR011051">
    <property type="entry name" value="RmlC_Cupin_sf"/>
</dbReference>
<dbReference type="EC" id="5.3.1.8" evidence="5"/>
<dbReference type="Gene3D" id="2.60.120.10">
    <property type="entry name" value="Jelly Rolls"/>
    <property type="match status" value="2"/>
</dbReference>
<dbReference type="PANTHER" id="PTHR10309:SF0">
    <property type="entry name" value="MANNOSE-6-PHOSPHATE ISOMERASE"/>
    <property type="match status" value="1"/>
</dbReference>
<keyword evidence="8 13" id="KW-0862">Zinc</keyword>
<dbReference type="Proteomes" id="UP000077266">
    <property type="component" value="Unassembled WGS sequence"/>
</dbReference>
<dbReference type="InterPro" id="IPR001250">
    <property type="entry name" value="Man6P_Isoase-1"/>
</dbReference>
<feature type="binding site" evidence="13">
    <location>
        <position position="103"/>
    </location>
    <ligand>
        <name>Zn(2+)</name>
        <dbReference type="ChEBI" id="CHEBI:29105"/>
    </ligand>
</feature>
<dbReference type="EMBL" id="KV426391">
    <property type="protein sequence ID" value="KZV81452.1"/>
    <property type="molecule type" value="Genomic_DNA"/>
</dbReference>
<dbReference type="Gene3D" id="1.10.441.10">
    <property type="entry name" value="Phosphomannose Isomerase, domain 2"/>
    <property type="match status" value="1"/>
</dbReference>
<keyword evidence="7 13" id="KW-0479">Metal-binding</keyword>
<sequence>MSSSTAPVFEITPGVQKYAWGKHGAASKVAQLAVSSPDAGTPYAELWMGTHPALPSTLSNGGVPLGEHLRAHPELLGDAKETYAGDLPFLFKILSIETALSIQAHPDKTFARELHAAQPNVYKGASALLHMRRSDIRNADPNHKPEMALALTPFVALCGFRPLAEIAAFLRTIPQLAALVPQPVLAAFLAQPDATTFKDVFAAIMTAAPSHVKSQLDALLVDGDASAIDDPQLREMVREIEKQYPGDVGVFCLFLLNIVRLQPGEAIFLGAGEPHAYISGVIDIVECMATSDNVLRAGLTPKARDVAALLRSLTYSSGLPDVHRVVPSAFQGESTQTSKIYDPPVPEFSVLATRLAPGGTEEQRPFKGPSVGIVTSGTGRVTWGADELSLNEGTVFFVGAGTKVTLSAGKAGELVVHRAFNE</sequence>
<accession>A0A165BXX5</accession>
<dbReference type="SUPFAM" id="SSF51182">
    <property type="entry name" value="RmlC-like cupins"/>
    <property type="match status" value="1"/>
</dbReference>
<dbReference type="InterPro" id="IPR014710">
    <property type="entry name" value="RmlC-like_jellyroll"/>
</dbReference>
<dbReference type="InterPro" id="IPR046457">
    <property type="entry name" value="PMI_typeI_cat"/>
</dbReference>
<dbReference type="InterPro" id="IPR046458">
    <property type="entry name" value="PMI_typeI_hel"/>
</dbReference>
<evidence type="ECO:0000256" key="12">
    <source>
        <dbReference type="PIRSR" id="PIRSR001480-1"/>
    </source>
</evidence>
<evidence type="ECO:0000256" key="8">
    <source>
        <dbReference type="ARBA" id="ARBA00022833"/>
    </source>
</evidence>
<dbReference type="NCBIfam" id="TIGR00218">
    <property type="entry name" value="manA"/>
    <property type="match status" value="1"/>
</dbReference>
<dbReference type="Pfam" id="PF20511">
    <property type="entry name" value="PMI_typeI_cat"/>
    <property type="match status" value="1"/>
</dbReference>
<dbReference type="InterPro" id="IPR046456">
    <property type="entry name" value="PMI_typeI_C"/>
</dbReference>
<dbReference type="PIRSF" id="PIRSF001480">
    <property type="entry name" value="Mannose-6-phosphate_isomerase"/>
    <property type="match status" value="1"/>
</dbReference>
<dbReference type="PANTHER" id="PTHR10309">
    <property type="entry name" value="MANNOSE-6-PHOSPHATE ISOMERASE"/>
    <property type="match status" value="1"/>
</dbReference>
<comment type="similarity">
    <text evidence="4 14">Belongs to the mannose-6-phosphate isomerase type 1 family.</text>
</comment>
<dbReference type="STRING" id="1314781.A0A165BXX5"/>
<protein>
    <recommendedName>
        <fullName evidence="6">Mannose-6-phosphate isomerase</fullName>
        <ecNumber evidence="5">5.3.1.8</ecNumber>
    </recommendedName>
    <alternativeName>
        <fullName evidence="10">Phosphohexomutase</fullName>
    </alternativeName>
    <alternativeName>
        <fullName evidence="11">Phosphomannose isomerase</fullName>
    </alternativeName>
</protein>
<dbReference type="GO" id="GO:0004476">
    <property type="term" value="F:mannose-6-phosphate isomerase activity"/>
    <property type="evidence" value="ECO:0007669"/>
    <property type="project" value="UniProtKB-EC"/>
</dbReference>
<comment type="pathway">
    <text evidence="3">Nucleotide-sugar biosynthesis; GDP-alpha-D-mannose biosynthesis; alpha-D-mannose 1-phosphate from D-fructose 6-phosphate: step 1/2.</text>
</comment>
<feature type="active site" evidence="12">
    <location>
        <position position="296"/>
    </location>
</feature>
<evidence type="ECO:0000256" key="3">
    <source>
        <dbReference type="ARBA" id="ARBA00004666"/>
    </source>
</evidence>
<evidence type="ECO:0000256" key="11">
    <source>
        <dbReference type="ARBA" id="ARBA00030762"/>
    </source>
</evidence>
<dbReference type="GO" id="GO:0009298">
    <property type="term" value="P:GDP-mannose biosynthetic process"/>
    <property type="evidence" value="ECO:0007669"/>
    <property type="project" value="UniProtKB-UniPathway"/>
</dbReference>
<dbReference type="Pfam" id="PF20512">
    <property type="entry name" value="PMI_typeI_hel"/>
    <property type="match status" value="1"/>
</dbReference>
<evidence type="ECO:0000256" key="1">
    <source>
        <dbReference type="ARBA" id="ARBA00000757"/>
    </source>
</evidence>
<evidence type="ECO:0000313" key="18">
    <source>
        <dbReference type="EMBL" id="KZV81452.1"/>
    </source>
</evidence>
<dbReference type="InterPro" id="IPR016305">
    <property type="entry name" value="Mannose-6-P_Isomerase"/>
</dbReference>
<dbReference type="OrthoDB" id="6605218at2759"/>
<dbReference type="AlphaFoldDB" id="A0A165BXX5"/>
<evidence type="ECO:0000256" key="9">
    <source>
        <dbReference type="ARBA" id="ARBA00023235"/>
    </source>
</evidence>
<dbReference type="GO" id="GO:0005829">
    <property type="term" value="C:cytosol"/>
    <property type="evidence" value="ECO:0007669"/>
    <property type="project" value="TreeGrafter"/>
</dbReference>
<evidence type="ECO:0000256" key="13">
    <source>
        <dbReference type="PIRSR" id="PIRSR001480-2"/>
    </source>
</evidence>
<comment type="cofactor">
    <cofactor evidence="13">
        <name>Zn(2+)</name>
        <dbReference type="ChEBI" id="CHEBI:29105"/>
    </cofactor>
    <text evidence="13">Binds 1 zinc ion per subunit.</text>
</comment>
<reference evidence="18 19" key="1">
    <citation type="journal article" date="2016" name="Mol. Biol. Evol.">
        <title>Comparative Genomics of Early-Diverging Mushroom-Forming Fungi Provides Insights into the Origins of Lignocellulose Decay Capabilities.</title>
        <authorList>
            <person name="Nagy L.G."/>
            <person name="Riley R."/>
            <person name="Tritt A."/>
            <person name="Adam C."/>
            <person name="Daum C."/>
            <person name="Floudas D."/>
            <person name="Sun H."/>
            <person name="Yadav J.S."/>
            <person name="Pangilinan J."/>
            <person name="Larsson K.H."/>
            <person name="Matsuura K."/>
            <person name="Barry K."/>
            <person name="Labutti K."/>
            <person name="Kuo R."/>
            <person name="Ohm R.A."/>
            <person name="Bhattacharya S.S."/>
            <person name="Shirouzu T."/>
            <person name="Yoshinaga Y."/>
            <person name="Martin F.M."/>
            <person name="Grigoriev I.V."/>
            <person name="Hibbett D.S."/>
        </authorList>
    </citation>
    <scope>NUCLEOTIDE SEQUENCE [LARGE SCALE GENOMIC DNA]</scope>
    <source>
        <strain evidence="18 19">HHB12029</strain>
    </source>
</reference>
<proteinExistence type="inferred from homology"/>
<dbReference type="GO" id="GO:0008270">
    <property type="term" value="F:zinc ion binding"/>
    <property type="evidence" value="ECO:0007669"/>
    <property type="project" value="InterPro"/>
</dbReference>
<dbReference type="UniPathway" id="UPA00126">
    <property type="reaction ID" value="UER00423"/>
</dbReference>